<reference evidence="2" key="1">
    <citation type="journal article" date="2023" name="Mol. Phylogenet. Evol.">
        <title>Genome-scale phylogeny and comparative genomics of the fungal order Sordariales.</title>
        <authorList>
            <person name="Hensen N."/>
            <person name="Bonometti L."/>
            <person name="Westerberg I."/>
            <person name="Brannstrom I.O."/>
            <person name="Guillou S."/>
            <person name="Cros-Aarteil S."/>
            <person name="Calhoun S."/>
            <person name="Haridas S."/>
            <person name="Kuo A."/>
            <person name="Mondo S."/>
            <person name="Pangilinan J."/>
            <person name="Riley R."/>
            <person name="LaButti K."/>
            <person name="Andreopoulos B."/>
            <person name="Lipzen A."/>
            <person name="Chen C."/>
            <person name="Yan M."/>
            <person name="Daum C."/>
            <person name="Ng V."/>
            <person name="Clum A."/>
            <person name="Steindorff A."/>
            <person name="Ohm R.A."/>
            <person name="Martin F."/>
            <person name="Silar P."/>
            <person name="Natvig D.O."/>
            <person name="Lalanne C."/>
            <person name="Gautier V."/>
            <person name="Ament-Velasquez S.L."/>
            <person name="Kruys A."/>
            <person name="Hutchinson M.I."/>
            <person name="Powell A.J."/>
            <person name="Barry K."/>
            <person name="Miller A.N."/>
            <person name="Grigoriev I.V."/>
            <person name="Debuchy R."/>
            <person name="Gladieux P."/>
            <person name="Hiltunen Thoren M."/>
            <person name="Johannesson H."/>
        </authorList>
    </citation>
    <scope>NUCLEOTIDE SEQUENCE [LARGE SCALE GENOMIC DNA]</scope>
    <source>
        <strain evidence="2">CBS 340.73</strain>
    </source>
</reference>
<dbReference type="CDD" id="cd11577">
    <property type="entry name" value="GH71"/>
    <property type="match status" value="1"/>
</dbReference>
<evidence type="ECO:0000313" key="1">
    <source>
        <dbReference type="EMBL" id="KAK3937497.1"/>
    </source>
</evidence>
<keyword evidence="1" id="KW-0378">Hydrolase</keyword>
<evidence type="ECO:0000313" key="2">
    <source>
        <dbReference type="Proteomes" id="UP001303473"/>
    </source>
</evidence>
<name>A0AAN6N4Y6_9PEZI</name>
<accession>A0AAN6N4Y6</accession>
<dbReference type="Gene3D" id="3.20.20.80">
    <property type="entry name" value="Glycosidases"/>
    <property type="match status" value="2"/>
</dbReference>
<comment type="caution">
    <text evidence="1">The sequence shown here is derived from an EMBL/GenBank/DDBJ whole genome shotgun (WGS) entry which is preliminary data.</text>
</comment>
<dbReference type="InterPro" id="IPR005197">
    <property type="entry name" value="Glyco_hydro_71"/>
</dbReference>
<dbReference type="Pfam" id="PF03659">
    <property type="entry name" value="Glyco_hydro_71"/>
    <property type="match status" value="2"/>
</dbReference>
<dbReference type="GO" id="GO:0051118">
    <property type="term" value="F:glucan endo-1,3-alpha-glucosidase activity"/>
    <property type="evidence" value="ECO:0007669"/>
    <property type="project" value="InterPro"/>
</dbReference>
<protein>
    <submittedName>
        <fullName evidence="1">Glycosyl hydrolase family 71-domain-containing protein</fullName>
    </submittedName>
</protein>
<dbReference type="EMBL" id="MU853853">
    <property type="protein sequence ID" value="KAK3937497.1"/>
    <property type="molecule type" value="Genomic_DNA"/>
</dbReference>
<gene>
    <name evidence="1" type="ORF">QBC46DRAFT_366190</name>
</gene>
<sequence length="648" mass="68624">MFQGKAVFTHFMVGNANNYTQSDWETDIGLAQEAHIDAFALNIANDVGGITQAVQLAFYVASQKGFKLFFSFDYAGNGPWDKDDVITLCTSYCNNPAYYHTNGGPLLTTLMYLEQAGDKPYMMPASPWFYTNLPGYSKNWLWRRDETWYDRWVQIIYNQPDFVEIISRNDYGESHYIGPLYDKAMEAFTVGEGPFNYASGMPHNGWRAFLPYVIDLYKESTATITQEGVQGWWRRAAASFQEPADSDGQASQLQIEFAPSAILADKIFFSALLGSHADVSVTVGGTALNAAWSWTPDDGIGIYHGSADFGSATGDVVIAISRSGRTVAALSPGSAGSIGTQSCGDSISATPTLKISEQKCINGTGYQNFEGICDFAYRYGYCDHSACVCKAMGSPSATPSGVAPTGYPAAGLDASYAGVCAFDCEHGYCPPSACSYEESPLTTPTVSDFSPPACIAGSAIAGPNSALGGLCSYACNFGFCPYLVCHCDGQGALHETPAKIDGYSGKAADGVEDHGLCSFACERGYCPAPTCVNTTSTGSGSGGDSGSTGPGGIFFKDPGCVLFPDDCPAGQYRIVVCPLGATPGRCEWRGTGPLCDPTCQPGEVAIETSKHGSSSCLAGEQGLCCKSDTSASLVSSCSWTSDYTYGVG</sequence>
<proteinExistence type="predicted"/>
<organism evidence="1 2">
    <name type="scientific">Diplogelasinospora grovesii</name>
    <dbReference type="NCBI Taxonomy" id="303347"/>
    <lineage>
        <taxon>Eukaryota</taxon>
        <taxon>Fungi</taxon>
        <taxon>Dikarya</taxon>
        <taxon>Ascomycota</taxon>
        <taxon>Pezizomycotina</taxon>
        <taxon>Sordariomycetes</taxon>
        <taxon>Sordariomycetidae</taxon>
        <taxon>Sordariales</taxon>
        <taxon>Diplogelasinosporaceae</taxon>
        <taxon>Diplogelasinospora</taxon>
    </lineage>
</organism>
<keyword evidence="2" id="KW-1185">Reference proteome</keyword>
<dbReference type="Proteomes" id="UP001303473">
    <property type="component" value="Unassembled WGS sequence"/>
</dbReference>
<dbReference type="AlphaFoldDB" id="A0AAN6N4Y6"/>